<dbReference type="Proteomes" id="UP000004994">
    <property type="component" value="Chromosome 4"/>
</dbReference>
<name>A0A3Q7G1Q4_SOLLC</name>
<keyword evidence="3" id="KW-1185">Reference proteome</keyword>
<evidence type="ECO:0000256" key="1">
    <source>
        <dbReference type="SAM" id="SignalP"/>
    </source>
</evidence>
<evidence type="ECO:0000313" key="2">
    <source>
        <dbReference type="EnsemblPlants" id="Solyc04g025610.2.1"/>
    </source>
</evidence>
<dbReference type="InParanoid" id="A0A3Q7G1Q4"/>
<dbReference type="PaxDb" id="4081-Solyc04g025610.1.1"/>
<accession>A0A3Q7G1Q4</accession>
<organism evidence="2">
    <name type="scientific">Solanum lycopersicum</name>
    <name type="common">Tomato</name>
    <name type="synonym">Lycopersicon esculentum</name>
    <dbReference type="NCBI Taxonomy" id="4081"/>
    <lineage>
        <taxon>Eukaryota</taxon>
        <taxon>Viridiplantae</taxon>
        <taxon>Streptophyta</taxon>
        <taxon>Embryophyta</taxon>
        <taxon>Tracheophyta</taxon>
        <taxon>Spermatophyta</taxon>
        <taxon>Magnoliopsida</taxon>
        <taxon>eudicotyledons</taxon>
        <taxon>Gunneridae</taxon>
        <taxon>Pentapetalae</taxon>
        <taxon>asterids</taxon>
        <taxon>lamiids</taxon>
        <taxon>Solanales</taxon>
        <taxon>Solanaceae</taxon>
        <taxon>Solanoideae</taxon>
        <taxon>Solaneae</taxon>
        <taxon>Solanum</taxon>
        <taxon>Solanum subgen. Lycopersicon</taxon>
    </lineage>
</organism>
<protein>
    <submittedName>
        <fullName evidence="2">Uncharacterized protein</fullName>
    </submittedName>
</protein>
<feature type="chain" id="PRO_5018574097" evidence="1">
    <location>
        <begin position="19"/>
        <end position="86"/>
    </location>
</feature>
<evidence type="ECO:0000313" key="3">
    <source>
        <dbReference type="Proteomes" id="UP000004994"/>
    </source>
</evidence>
<reference evidence="2" key="2">
    <citation type="submission" date="2019-01" db="UniProtKB">
        <authorList>
            <consortium name="EnsemblPlants"/>
        </authorList>
    </citation>
    <scope>IDENTIFICATION</scope>
    <source>
        <strain evidence="2">cv. Heinz 1706</strain>
    </source>
</reference>
<feature type="signal peptide" evidence="1">
    <location>
        <begin position="1"/>
        <end position="18"/>
    </location>
</feature>
<keyword evidence="1" id="KW-0732">Signal</keyword>
<dbReference type="AlphaFoldDB" id="A0A3Q7G1Q4"/>
<sequence length="86" mass="9789">MAISLLCAFLRINAIVLQITKFDQLNLKIISTKEKLYNPLSISQTTASHEIHETQILKNLDKGKQVCSLSLSLKQEQQIVHSRIEK</sequence>
<dbReference type="Gramene" id="Solyc04g025610.2.1">
    <property type="protein sequence ID" value="Solyc04g025610.2.1"/>
    <property type="gene ID" value="Solyc04g025610.2"/>
</dbReference>
<dbReference type="EnsemblPlants" id="Solyc04g025610.2.1">
    <property type="protein sequence ID" value="Solyc04g025610.2.1"/>
    <property type="gene ID" value="Solyc04g025610.2"/>
</dbReference>
<reference evidence="2" key="1">
    <citation type="journal article" date="2012" name="Nature">
        <title>The tomato genome sequence provides insights into fleshy fruit evolution.</title>
        <authorList>
            <consortium name="Tomato Genome Consortium"/>
        </authorList>
    </citation>
    <scope>NUCLEOTIDE SEQUENCE [LARGE SCALE GENOMIC DNA]</scope>
    <source>
        <strain evidence="2">cv. Heinz 1706</strain>
    </source>
</reference>
<proteinExistence type="predicted"/>